<evidence type="ECO:0000256" key="1">
    <source>
        <dbReference type="SAM" id="MobiDB-lite"/>
    </source>
</evidence>
<organism evidence="2 3">
    <name type="scientific">Actinoplanes cyaneus</name>
    <dbReference type="NCBI Taxonomy" id="52696"/>
    <lineage>
        <taxon>Bacteria</taxon>
        <taxon>Bacillati</taxon>
        <taxon>Actinomycetota</taxon>
        <taxon>Actinomycetes</taxon>
        <taxon>Micromonosporales</taxon>
        <taxon>Micromonosporaceae</taxon>
        <taxon>Actinoplanes</taxon>
    </lineage>
</organism>
<comment type="caution">
    <text evidence="2">The sequence shown here is derived from an EMBL/GenBank/DDBJ whole genome shotgun (WGS) entry which is preliminary data.</text>
</comment>
<sequence length="69" mass="7684">MVEIHRPRRDPSRSATARVRTVPAASTACWPPRHLRPRFAEACLAGRGEPLKDQSKVDAGGIQDCESWM</sequence>
<proteinExistence type="predicted"/>
<gene>
    <name evidence="2" type="ORF">Acy02nite_91550</name>
</gene>
<evidence type="ECO:0000313" key="3">
    <source>
        <dbReference type="Proteomes" id="UP000619479"/>
    </source>
</evidence>
<feature type="region of interest" description="Disordered" evidence="1">
    <location>
        <begin position="1"/>
        <end position="20"/>
    </location>
</feature>
<evidence type="ECO:0000313" key="2">
    <source>
        <dbReference type="EMBL" id="GID71274.1"/>
    </source>
</evidence>
<dbReference type="AlphaFoldDB" id="A0A919IT75"/>
<reference evidence="2" key="1">
    <citation type="submission" date="2021-01" db="EMBL/GenBank/DDBJ databases">
        <title>Whole genome shotgun sequence of Actinoplanes cyaneus NBRC 14990.</title>
        <authorList>
            <person name="Komaki H."/>
            <person name="Tamura T."/>
        </authorList>
    </citation>
    <scope>NUCLEOTIDE SEQUENCE</scope>
    <source>
        <strain evidence="2">NBRC 14990</strain>
    </source>
</reference>
<dbReference type="EMBL" id="BOMH01000110">
    <property type="protein sequence ID" value="GID71274.1"/>
    <property type="molecule type" value="Genomic_DNA"/>
</dbReference>
<accession>A0A919IT75</accession>
<protein>
    <submittedName>
        <fullName evidence="2">Uncharacterized protein</fullName>
    </submittedName>
</protein>
<dbReference type="Proteomes" id="UP000619479">
    <property type="component" value="Unassembled WGS sequence"/>
</dbReference>
<keyword evidence="3" id="KW-1185">Reference proteome</keyword>
<name>A0A919IT75_9ACTN</name>